<comment type="caution">
    <text evidence="5">The sequence shown here is derived from an EMBL/GenBank/DDBJ whole genome shotgun (WGS) entry which is preliminary data.</text>
</comment>
<dbReference type="Gene3D" id="2.60.40.1180">
    <property type="entry name" value="Golgi alpha-mannosidase II"/>
    <property type="match status" value="1"/>
</dbReference>
<evidence type="ECO:0000256" key="1">
    <source>
        <dbReference type="ARBA" id="ARBA00022801"/>
    </source>
</evidence>
<organism evidence="5 6">
    <name type="scientific">Crossiella cryophila</name>
    <dbReference type="NCBI Taxonomy" id="43355"/>
    <lineage>
        <taxon>Bacteria</taxon>
        <taxon>Bacillati</taxon>
        <taxon>Actinomycetota</taxon>
        <taxon>Actinomycetes</taxon>
        <taxon>Pseudonocardiales</taxon>
        <taxon>Pseudonocardiaceae</taxon>
        <taxon>Crossiella</taxon>
    </lineage>
</organism>
<feature type="domain" description="Glycoside hydrolase family 5" evidence="4">
    <location>
        <begin position="90"/>
        <end position="373"/>
    </location>
</feature>
<protein>
    <recommendedName>
        <fullName evidence="4">Glycoside hydrolase family 5 domain-containing protein</fullName>
    </recommendedName>
</protein>
<dbReference type="PANTHER" id="PTHR31308:SF5">
    <property type="entry name" value="ERGOSTERYL-BETA-GLUCOSIDASE"/>
    <property type="match status" value="1"/>
</dbReference>
<dbReference type="AlphaFoldDB" id="A0A7W7FXL8"/>
<accession>A0A7W7FXL8</accession>
<dbReference type="RefSeq" id="WP_185006836.1">
    <property type="nucleotide sequence ID" value="NZ_BAAAUI010000062.1"/>
</dbReference>
<evidence type="ECO:0000256" key="2">
    <source>
        <dbReference type="ARBA" id="ARBA00023295"/>
    </source>
</evidence>
<dbReference type="InterPro" id="IPR013780">
    <property type="entry name" value="Glyco_hydro_b"/>
</dbReference>
<dbReference type="GO" id="GO:0000272">
    <property type="term" value="P:polysaccharide catabolic process"/>
    <property type="evidence" value="ECO:0007669"/>
    <property type="project" value="InterPro"/>
</dbReference>
<keyword evidence="2 3" id="KW-0326">Glycosidase</keyword>
<dbReference type="GO" id="GO:0008422">
    <property type="term" value="F:beta-glucosidase activity"/>
    <property type="evidence" value="ECO:0007669"/>
    <property type="project" value="TreeGrafter"/>
</dbReference>
<sequence length="618" mass="67888">MGWRSVVTGVLAVVLGLTAVPGAPAAARWWFDDARADVVTVSPEGTFRDGHGREVLLRGYNVSGTAKLAEHGGLPFPSTAEAGVSATAMRRLTGANAVRFLITWERVEPRAGQIDRAYLDRVLAQVREFLAAGLFVFLDYHQDLYSRYLFNVDSWYTGDGAPEWVVRAGGYPKEYCEACVNWGQNMKNNKAVTMATYDFWHNRRIDTEAGPRNILDAFVAQSEIALGHLRNALSANEFRRVVGFNPLNEPYAGRYDEGQQGPAWERDFLAPFYQRVRAAMDRAGWTDKPLFAEPLVYWNINTSIFREPGGLTEIPPLGQRFVFNAHFYDAKARSGILKPGKAGDGEYTADIRAVRERAQYHRTAPILSEFGHPITGFTSDKTPSILKAAYQSLDSGVAGKNWWREARNAAPPMSATQWQWDTNSGRHRELMNGNPNKVLTETDAWMDEDFSPVHKDNTGAVVPRVDRRVIDRAYPRAVAGRTLAFSFEDLSRDGNTVQQWQRVPAEYPGLVKLTADRRHAVLVWRSSGAAAPTEVQVPEDLAAGAIVSDQGVFGSAPVYGGTGLGVDRHDGAARLVLPGGPSGTLHVALIAPAGTDQALLAQAKTELTGWAAATFGTR</sequence>
<gene>
    <name evidence="5" type="ORF">HNR67_006901</name>
</gene>
<dbReference type="Gene3D" id="3.20.20.80">
    <property type="entry name" value="Glycosidases"/>
    <property type="match status" value="1"/>
</dbReference>
<proteinExistence type="inferred from homology"/>
<evidence type="ECO:0000259" key="4">
    <source>
        <dbReference type="Pfam" id="PF00150"/>
    </source>
</evidence>
<keyword evidence="1 3" id="KW-0378">Hydrolase</keyword>
<dbReference type="SUPFAM" id="SSF51445">
    <property type="entry name" value="(Trans)glycosidases"/>
    <property type="match status" value="1"/>
</dbReference>
<dbReference type="InterPro" id="IPR017853">
    <property type="entry name" value="GH"/>
</dbReference>
<comment type="similarity">
    <text evidence="3">Belongs to the glycosyl hydrolase 5 (cellulase A) family.</text>
</comment>
<name>A0A7W7FXL8_9PSEU</name>
<evidence type="ECO:0000256" key="3">
    <source>
        <dbReference type="RuleBase" id="RU361153"/>
    </source>
</evidence>
<evidence type="ECO:0000313" key="5">
    <source>
        <dbReference type="EMBL" id="MBB4680783.1"/>
    </source>
</evidence>
<keyword evidence="6" id="KW-1185">Reference proteome</keyword>
<dbReference type="InterPro" id="IPR001547">
    <property type="entry name" value="Glyco_hydro_5"/>
</dbReference>
<dbReference type="Proteomes" id="UP000533598">
    <property type="component" value="Unassembled WGS sequence"/>
</dbReference>
<evidence type="ECO:0000313" key="6">
    <source>
        <dbReference type="Proteomes" id="UP000533598"/>
    </source>
</evidence>
<dbReference type="PANTHER" id="PTHR31308">
    <property type="match status" value="1"/>
</dbReference>
<dbReference type="EMBL" id="JACHMH010000001">
    <property type="protein sequence ID" value="MBB4680783.1"/>
    <property type="molecule type" value="Genomic_DNA"/>
</dbReference>
<dbReference type="Pfam" id="PF00150">
    <property type="entry name" value="Cellulase"/>
    <property type="match status" value="1"/>
</dbReference>
<dbReference type="InterPro" id="IPR052066">
    <property type="entry name" value="Glycosphingolipid_Hydrolases"/>
</dbReference>
<reference evidence="5 6" key="1">
    <citation type="submission" date="2020-08" db="EMBL/GenBank/DDBJ databases">
        <title>Sequencing the genomes of 1000 actinobacteria strains.</title>
        <authorList>
            <person name="Klenk H.-P."/>
        </authorList>
    </citation>
    <scope>NUCLEOTIDE SEQUENCE [LARGE SCALE GENOMIC DNA]</scope>
    <source>
        <strain evidence="5 6">DSM 44230</strain>
    </source>
</reference>